<evidence type="ECO:0000256" key="2">
    <source>
        <dbReference type="SAM" id="SignalP"/>
    </source>
</evidence>
<dbReference type="InterPro" id="IPR011250">
    <property type="entry name" value="OMP/PagP_B-barrel"/>
</dbReference>
<evidence type="ECO:0000313" key="4">
    <source>
        <dbReference type="Proteomes" id="UP001595536"/>
    </source>
</evidence>
<protein>
    <submittedName>
        <fullName evidence="3">OmpW family protein</fullName>
    </submittedName>
</protein>
<dbReference type="InterPro" id="IPR005618">
    <property type="entry name" value="OMPW"/>
</dbReference>
<keyword evidence="4" id="KW-1185">Reference proteome</keyword>
<dbReference type="PANTHER" id="PTHR36920">
    <property type="match status" value="1"/>
</dbReference>
<accession>A0ABV7LGA6</accession>
<comment type="similarity">
    <text evidence="1">Belongs to the OmpW/AlkL family.</text>
</comment>
<dbReference type="SUPFAM" id="SSF56925">
    <property type="entry name" value="OMPA-like"/>
    <property type="match status" value="1"/>
</dbReference>
<proteinExistence type="inferred from homology"/>
<feature type="chain" id="PRO_5047538827" evidence="2">
    <location>
        <begin position="27"/>
        <end position="230"/>
    </location>
</feature>
<dbReference type="Pfam" id="PF03922">
    <property type="entry name" value="OmpW"/>
    <property type="match status" value="1"/>
</dbReference>
<organism evidence="3 4">
    <name type="scientific">Camelimonas abortus</name>
    <dbReference type="NCBI Taxonomy" id="1017184"/>
    <lineage>
        <taxon>Bacteria</taxon>
        <taxon>Pseudomonadati</taxon>
        <taxon>Pseudomonadota</taxon>
        <taxon>Alphaproteobacteria</taxon>
        <taxon>Hyphomicrobiales</taxon>
        <taxon>Chelatococcaceae</taxon>
        <taxon>Camelimonas</taxon>
    </lineage>
</organism>
<evidence type="ECO:0000256" key="1">
    <source>
        <dbReference type="ARBA" id="ARBA00009330"/>
    </source>
</evidence>
<dbReference type="EMBL" id="JBHRUV010000031">
    <property type="protein sequence ID" value="MFC3266178.1"/>
    <property type="molecule type" value="Genomic_DNA"/>
</dbReference>
<comment type="caution">
    <text evidence="3">The sequence shown here is derived from an EMBL/GenBank/DDBJ whole genome shotgun (WGS) entry which is preliminary data.</text>
</comment>
<keyword evidence="2" id="KW-0732">Signal</keyword>
<evidence type="ECO:0000313" key="3">
    <source>
        <dbReference type="EMBL" id="MFC3266178.1"/>
    </source>
</evidence>
<dbReference type="PANTHER" id="PTHR36920:SF1">
    <property type="entry name" value="OUTER MEMBRANE PROTEIN W"/>
    <property type="match status" value="1"/>
</dbReference>
<name>A0ABV7LGA6_9HYPH</name>
<gene>
    <name evidence="3" type="ORF">ACFOEX_07415</name>
</gene>
<dbReference type="Proteomes" id="UP001595536">
    <property type="component" value="Unassembled WGS sequence"/>
</dbReference>
<sequence>MKPTFARAGLLAGLLAATALTAPAFAADLPARNQAPEAPVVQQWNPWMVRARALLVVPRDEAKLYTAGERLPGANVDVSNSVVPELDITYFFTKNLAAELILGVTPHRVKGAGSIAGTPVGKAWLLPPTLTLQYHFTGLGAFRPYVGAGVNYTVFFDERARGPFSSFRLKDSFGFALQAGLDYMIDEHWGFNVDVKKIFLKTDVKLDHGVVYGKVHLDPWLVSTGVTYRF</sequence>
<reference evidence="4" key="1">
    <citation type="journal article" date="2019" name="Int. J. Syst. Evol. Microbiol.">
        <title>The Global Catalogue of Microorganisms (GCM) 10K type strain sequencing project: providing services to taxonomists for standard genome sequencing and annotation.</title>
        <authorList>
            <consortium name="The Broad Institute Genomics Platform"/>
            <consortium name="The Broad Institute Genome Sequencing Center for Infectious Disease"/>
            <person name="Wu L."/>
            <person name="Ma J."/>
        </authorList>
    </citation>
    <scope>NUCLEOTIDE SEQUENCE [LARGE SCALE GENOMIC DNA]</scope>
    <source>
        <strain evidence="4">CCM 7941</strain>
    </source>
</reference>
<dbReference type="Gene3D" id="2.40.160.20">
    <property type="match status" value="1"/>
</dbReference>
<feature type="signal peptide" evidence="2">
    <location>
        <begin position="1"/>
        <end position="26"/>
    </location>
</feature>
<dbReference type="RefSeq" id="WP_376830769.1">
    <property type="nucleotide sequence ID" value="NZ_JBHLWR010000006.1"/>
</dbReference>